<evidence type="ECO:0000259" key="5">
    <source>
        <dbReference type="Pfam" id="PF06244"/>
    </source>
</evidence>
<dbReference type="GO" id="GO:0006366">
    <property type="term" value="P:transcription by RNA polymerase II"/>
    <property type="evidence" value="ECO:0007669"/>
    <property type="project" value="TreeGrafter"/>
</dbReference>
<dbReference type="PANTHER" id="PTHR21680:SF0">
    <property type="entry name" value="COILED-COIL DOMAIN-CONTAINING PROTEIN 124"/>
    <property type="match status" value="1"/>
</dbReference>
<evidence type="ECO:0000313" key="6">
    <source>
        <dbReference type="EMBL" id="CAG9835821.1"/>
    </source>
</evidence>
<dbReference type="GO" id="GO:0003713">
    <property type="term" value="F:transcription coactivator activity"/>
    <property type="evidence" value="ECO:0007669"/>
    <property type="project" value="TreeGrafter"/>
</dbReference>
<sequence>MLIKNTMPKKFVGENTKSIASRERKKIQKERKLKENEEKIDEEFWKDSDKQSEKKQAKKEAAEKKKQEVKQKKLETKDQLEKELASIKIKRGKDVKKLTRAELSSQRTEANVKNNSSSVSSCLEEPLEKNLNKLSIDNSESARNIDDAILLLTDHTDEDRHPEKRMKAAYKCYEEKCLKDLKIAHPSLKLSQLKQMVFKNWKTAPENPLLQKM</sequence>
<feature type="region of interest" description="Disordered" evidence="4">
    <location>
        <begin position="1"/>
        <end position="80"/>
    </location>
</feature>
<accession>A0A9N9XGX1</accession>
<dbReference type="PANTHER" id="PTHR21680">
    <property type="entry name" value="COILED-COIL DOMAIN-CONTAINING PROTEIN 124"/>
    <property type="match status" value="1"/>
</dbReference>
<feature type="compositionally biased region" description="Basic and acidic residues" evidence="4">
    <location>
        <begin position="30"/>
        <end position="80"/>
    </location>
</feature>
<keyword evidence="7" id="KW-1185">Reference proteome</keyword>
<gene>
    <name evidence="6" type="ORF">DIABBA_LOCUS8983</name>
</gene>
<proteinExistence type="inferred from homology"/>
<evidence type="ECO:0000256" key="3">
    <source>
        <dbReference type="ARBA" id="ARBA00023054"/>
    </source>
</evidence>
<protein>
    <recommendedName>
        <fullName evidence="5">Coiled-coil domain-containing protein</fullName>
    </recommendedName>
</protein>
<organism evidence="6 7">
    <name type="scientific">Diabrotica balteata</name>
    <name type="common">Banded cucumber beetle</name>
    <dbReference type="NCBI Taxonomy" id="107213"/>
    <lineage>
        <taxon>Eukaryota</taxon>
        <taxon>Metazoa</taxon>
        <taxon>Ecdysozoa</taxon>
        <taxon>Arthropoda</taxon>
        <taxon>Hexapoda</taxon>
        <taxon>Insecta</taxon>
        <taxon>Pterygota</taxon>
        <taxon>Neoptera</taxon>
        <taxon>Endopterygota</taxon>
        <taxon>Coleoptera</taxon>
        <taxon>Polyphaga</taxon>
        <taxon>Cucujiformia</taxon>
        <taxon>Chrysomeloidea</taxon>
        <taxon>Chrysomelidae</taxon>
        <taxon>Galerucinae</taxon>
        <taxon>Diabroticina</taxon>
        <taxon>Diabroticites</taxon>
        <taxon>Diabrotica</taxon>
    </lineage>
</organism>
<dbReference type="InterPro" id="IPR054414">
    <property type="entry name" value="Ccdc124/Oxs1_C"/>
</dbReference>
<evidence type="ECO:0000256" key="4">
    <source>
        <dbReference type="SAM" id="MobiDB-lite"/>
    </source>
</evidence>
<keyword evidence="3" id="KW-0175">Coiled coil</keyword>
<dbReference type="Proteomes" id="UP001153709">
    <property type="component" value="Chromosome 6"/>
</dbReference>
<dbReference type="EMBL" id="OU898281">
    <property type="protein sequence ID" value="CAG9835821.1"/>
    <property type="molecule type" value="Genomic_DNA"/>
</dbReference>
<evidence type="ECO:0000256" key="2">
    <source>
        <dbReference type="ARBA" id="ARBA00008296"/>
    </source>
</evidence>
<name>A0A9N9XGX1_DIABA</name>
<dbReference type="AlphaFoldDB" id="A0A9N9XGX1"/>
<reference evidence="6" key="1">
    <citation type="submission" date="2022-01" db="EMBL/GenBank/DDBJ databases">
        <authorList>
            <person name="King R."/>
        </authorList>
    </citation>
    <scope>NUCLEOTIDE SEQUENCE</scope>
</reference>
<evidence type="ECO:0000256" key="1">
    <source>
        <dbReference type="ARBA" id="ARBA00004214"/>
    </source>
</evidence>
<comment type="subcellular location">
    <subcellularLocation>
        <location evidence="1">Midbody</location>
    </subcellularLocation>
</comment>
<dbReference type="OrthoDB" id="76412at2759"/>
<dbReference type="GO" id="GO:0030496">
    <property type="term" value="C:midbody"/>
    <property type="evidence" value="ECO:0007669"/>
    <property type="project" value="UniProtKB-SubCell"/>
</dbReference>
<comment type="similarity">
    <text evidence="2">Belongs to the CCDC124 family.</text>
</comment>
<dbReference type="InterPro" id="IPR010422">
    <property type="entry name" value="Ccdc124/Oxs1"/>
</dbReference>
<dbReference type="Pfam" id="PF06244">
    <property type="entry name" value="Ccdc124"/>
    <property type="match status" value="1"/>
</dbReference>
<dbReference type="GO" id="GO:0005634">
    <property type="term" value="C:nucleus"/>
    <property type="evidence" value="ECO:0007669"/>
    <property type="project" value="TreeGrafter"/>
</dbReference>
<evidence type="ECO:0000313" key="7">
    <source>
        <dbReference type="Proteomes" id="UP001153709"/>
    </source>
</evidence>
<feature type="domain" description="Coiled-coil" evidence="5">
    <location>
        <begin position="130"/>
        <end position="210"/>
    </location>
</feature>